<name>A0A7S2UPT0_9STRA</name>
<dbReference type="AlphaFoldDB" id="A0A7S2UPT0"/>
<feature type="repeat" description="ANK" evidence="1">
    <location>
        <begin position="269"/>
        <end position="303"/>
    </location>
</feature>
<dbReference type="PANTHER" id="PTHR24121:SF21">
    <property type="entry name" value="ANKYRIN REPEAT FAMILY PROTEIN"/>
    <property type="match status" value="1"/>
</dbReference>
<keyword evidence="1" id="KW-0040">ANK repeat</keyword>
<evidence type="ECO:0000256" key="1">
    <source>
        <dbReference type="PROSITE-ProRule" id="PRU00023"/>
    </source>
</evidence>
<dbReference type="Gene3D" id="1.25.40.20">
    <property type="entry name" value="Ankyrin repeat-containing domain"/>
    <property type="match status" value="2"/>
</dbReference>
<sequence>MGSAPSVEAPITDSLHSLLEQENVDWERVTRVLRDEPEQACLYAHSIDPSQLQVSLTKSPPHIVVSLFIDAYEDSIWHTDQYGDTVVHACVNSVPSCLNSLEILLQHRSDLASQSNHERKLPLHMNIRDLDAAKCLLQQYPIGVTQRDSKGRLPLHCILSRDDDEQIATDVAQLLMDAMDGRIIVRDKRGVTPVDLICQKLNVILQEEIPLSWEGIELWELLLHLIRRNVRTAEPNTELHTIIHLTCPFHVVSYAIRQFPSQTFHRDRLGRTPLHIASTQPHASNDVIRELVQASPEAARMKDQEGRLAIDLAAEHGNDPQVLEILIMAEPRAVDTRDLRDKRYPFIAAALGKHETVTTTYLLLRAKPHVISYFHET</sequence>
<dbReference type="InterPro" id="IPR036770">
    <property type="entry name" value="Ankyrin_rpt-contain_sf"/>
</dbReference>
<protein>
    <submittedName>
        <fullName evidence="2">Uncharacterized protein</fullName>
    </submittedName>
</protein>
<gene>
    <name evidence="2" type="ORF">ASEP1449_LOCUS18200</name>
</gene>
<accession>A0A7S2UPT0</accession>
<dbReference type="PROSITE" id="PS50088">
    <property type="entry name" value="ANK_REPEAT"/>
    <property type="match status" value="1"/>
</dbReference>
<evidence type="ECO:0000313" key="2">
    <source>
        <dbReference type="EMBL" id="CAD9826366.1"/>
    </source>
</evidence>
<dbReference type="SUPFAM" id="SSF48403">
    <property type="entry name" value="Ankyrin repeat"/>
    <property type="match status" value="1"/>
</dbReference>
<proteinExistence type="predicted"/>
<dbReference type="EMBL" id="HBHQ01026881">
    <property type="protein sequence ID" value="CAD9826366.1"/>
    <property type="molecule type" value="Transcribed_RNA"/>
</dbReference>
<dbReference type="PANTHER" id="PTHR24121">
    <property type="entry name" value="NO MECHANORECEPTOR POTENTIAL C, ISOFORM D-RELATED"/>
    <property type="match status" value="1"/>
</dbReference>
<organism evidence="2">
    <name type="scientific">Attheya septentrionalis</name>
    <dbReference type="NCBI Taxonomy" id="420275"/>
    <lineage>
        <taxon>Eukaryota</taxon>
        <taxon>Sar</taxon>
        <taxon>Stramenopiles</taxon>
        <taxon>Ochrophyta</taxon>
        <taxon>Bacillariophyta</taxon>
        <taxon>Coscinodiscophyceae</taxon>
        <taxon>Chaetocerotophycidae</taxon>
        <taxon>Chaetocerotales</taxon>
        <taxon>Attheyaceae</taxon>
        <taxon>Attheya</taxon>
    </lineage>
</organism>
<dbReference type="InterPro" id="IPR002110">
    <property type="entry name" value="Ankyrin_rpt"/>
</dbReference>
<dbReference type="SMART" id="SM00248">
    <property type="entry name" value="ANK"/>
    <property type="match status" value="5"/>
</dbReference>
<reference evidence="2" key="1">
    <citation type="submission" date="2021-01" db="EMBL/GenBank/DDBJ databases">
        <authorList>
            <person name="Corre E."/>
            <person name="Pelletier E."/>
            <person name="Niang G."/>
            <person name="Scheremetjew M."/>
            <person name="Finn R."/>
            <person name="Kale V."/>
            <person name="Holt S."/>
            <person name="Cochrane G."/>
            <person name="Meng A."/>
            <person name="Brown T."/>
            <person name="Cohen L."/>
        </authorList>
    </citation>
    <scope>NUCLEOTIDE SEQUENCE</scope>
    <source>
        <strain evidence="2">CCMP2084</strain>
    </source>
</reference>
<dbReference type="Pfam" id="PF00023">
    <property type="entry name" value="Ank"/>
    <property type="match status" value="1"/>
</dbReference>